<dbReference type="GO" id="GO:0008270">
    <property type="term" value="F:zinc ion binding"/>
    <property type="evidence" value="ECO:0007669"/>
    <property type="project" value="InterPro"/>
</dbReference>
<evidence type="ECO:0000256" key="2">
    <source>
        <dbReference type="ARBA" id="ARBA00008072"/>
    </source>
</evidence>
<dbReference type="EMBL" id="PDNA01000037">
    <property type="protein sequence ID" value="PGH21290.1"/>
    <property type="molecule type" value="Genomic_DNA"/>
</dbReference>
<dbReference type="PANTHER" id="PTHR42940">
    <property type="entry name" value="ALCOHOL DEHYDROGENASE 1-RELATED"/>
    <property type="match status" value="1"/>
</dbReference>
<sequence length="350" mass="36831">MSSDLLPTESIPKTHKALIYSEPGTTATKIIDVETPTPQAGEVLIRLKYSGVCHTDLSLVTGAMRNMPPTQTGQIGGHEGVGVVVACGPGVTARQIGDHVGVKWITSACLVCELCLQGDESRCPERKISGFRGSQGTFQQYLVSDARYVTPIARGIVEANRLPNAAPLLCGGVTVFAALKKADVKPGDWVALSGGGGGLGSLAIEYAKAMGFLVLAIDHGSKRDFCLGLGADAFIDFTAFGDNAALTQEVKSLTDGGAHAILVNNSSMTAYDQAIDLLRYGGTLVCVGLPEGETSPLRQANPGYLIPNKLTIRGTMVGSRKDAIEALKLLIRGQVNPQVEVRPMNKLTEV</sequence>
<evidence type="ECO:0000256" key="5">
    <source>
        <dbReference type="ARBA" id="ARBA00023002"/>
    </source>
</evidence>
<keyword evidence="5" id="KW-0560">Oxidoreductase</keyword>
<evidence type="ECO:0000313" key="9">
    <source>
        <dbReference type="EMBL" id="PGH21290.1"/>
    </source>
</evidence>
<dbReference type="InterPro" id="IPR002328">
    <property type="entry name" value="ADH_Zn_CS"/>
</dbReference>
<dbReference type="FunFam" id="3.40.50.720:FF:000039">
    <property type="entry name" value="Alcohol dehydrogenase AdhP"/>
    <property type="match status" value="1"/>
</dbReference>
<comment type="caution">
    <text evidence="9">The sequence shown here is derived from an EMBL/GenBank/DDBJ whole genome shotgun (WGS) entry which is preliminary data.</text>
</comment>
<feature type="domain" description="Enoyl reductase (ER)" evidence="8">
    <location>
        <begin position="24"/>
        <end position="335"/>
    </location>
</feature>
<dbReference type="InterPro" id="IPR036291">
    <property type="entry name" value="NAD(P)-bd_dom_sf"/>
</dbReference>
<keyword evidence="3 7" id="KW-0479">Metal-binding</keyword>
<comment type="cofactor">
    <cofactor evidence="1 7">
        <name>Zn(2+)</name>
        <dbReference type="ChEBI" id="CHEBI:29105"/>
    </cofactor>
</comment>
<dbReference type="Gene3D" id="3.90.180.10">
    <property type="entry name" value="Medium-chain alcohol dehydrogenases, catalytic domain"/>
    <property type="match status" value="1"/>
</dbReference>
<protein>
    <recommendedName>
        <fullName evidence="8">Enoyl reductase (ER) domain-containing protein</fullName>
    </recommendedName>
</protein>
<comment type="similarity">
    <text evidence="2 7">Belongs to the zinc-containing alcohol dehydrogenase family.</text>
</comment>
<dbReference type="OrthoDB" id="1879366at2759"/>
<dbReference type="InterPro" id="IPR013154">
    <property type="entry name" value="ADH-like_N"/>
</dbReference>
<dbReference type="SMART" id="SM00829">
    <property type="entry name" value="PKS_ER"/>
    <property type="match status" value="1"/>
</dbReference>
<keyword evidence="10" id="KW-1185">Reference proteome</keyword>
<evidence type="ECO:0000313" key="10">
    <source>
        <dbReference type="Proteomes" id="UP000224634"/>
    </source>
</evidence>
<dbReference type="InterPro" id="IPR011032">
    <property type="entry name" value="GroES-like_sf"/>
</dbReference>
<accession>A0A2B7YJD4</accession>
<organism evidence="9 10">
    <name type="scientific">Polytolypa hystricis (strain UAMH7299)</name>
    <dbReference type="NCBI Taxonomy" id="1447883"/>
    <lineage>
        <taxon>Eukaryota</taxon>
        <taxon>Fungi</taxon>
        <taxon>Dikarya</taxon>
        <taxon>Ascomycota</taxon>
        <taxon>Pezizomycotina</taxon>
        <taxon>Eurotiomycetes</taxon>
        <taxon>Eurotiomycetidae</taxon>
        <taxon>Onygenales</taxon>
        <taxon>Onygenales incertae sedis</taxon>
        <taxon>Polytolypa</taxon>
    </lineage>
</organism>
<dbReference type="GO" id="GO:0005737">
    <property type="term" value="C:cytoplasm"/>
    <property type="evidence" value="ECO:0007669"/>
    <property type="project" value="TreeGrafter"/>
</dbReference>
<dbReference type="Gene3D" id="3.40.50.720">
    <property type="entry name" value="NAD(P)-binding Rossmann-like Domain"/>
    <property type="match status" value="1"/>
</dbReference>
<proteinExistence type="inferred from homology"/>
<evidence type="ECO:0000256" key="7">
    <source>
        <dbReference type="RuleBase" id="RU361277"/>
    </source>
</evidence>
<reference evidence="9 10" key="1">
    <citation type="submission" date="2017-10" db="EMBL/GenBank/DDBJ databases">
        <title>Comparative genomics in systemic dimorphic fungi from Ajellomycetaceae.</title>
        <authorList>
            <person name="Munoz J.F."/>
            <person name="Mcewen J.G."/>
            <person name="Clay O.K."/>
            <person name="Cuomo C.A."/>
        </authorList>
    </citation>
    <scope>NUCLEOTIDE SEQUENCE [LARGE SCALE GENOMIC DNA]</scope>
    <source>
        <strain evidence="9 10">UAMH7299</strain>
    </source>
</reference>
<dbReference type="SUPFAM" id="SSF50129">
    <property type="entry name" value="GroES-like"/>
    <property type="match status" value="1"/>
</dbReference>
<gene>
    <name evidence="9" type="ORF">AJ80_03340</name>
</gene>
<dbReference type="SUPFAM" id="SSF51735">
    <property type="entry name" value="NAD(P)-binding Rossmann-fold domains"/>
    <property type="match status" value="1"/>
</dbReference>
<dbReference type="PROSITE" id="PS00059">
    <property type="entry name" value="ADH_ZINC"/>
    <property type="match status" value="1"/>
</dbReference>
<dbReference type="AlphaFoldDB" id="A0A2B7YJD4"/>
<evidence type="ECO:0000256" key="3">
    <source>
        <dbReference type="ARBA" id="ARBA00022723"/>
    </source>
</evidence>
<dbReference type="Proteomes" id="UP000224634">
    <property type="component" value="Unassembled WGS sequence"/>
</dbReference>
<evidence type="ECO:0000256" key="4">
    <source>
        <dbReference type="ARBA" id="ARBA00022833"/>
    </source>
</evidence>
<dbReference type="InterPro" id="IPR020843">
    <property type="entry name" value="ER"/>
</dbReference>
<evidence type="ECO:0000256" key="6">
    <source>
        <dbReference type="ARBA" id="ARBA00023027"/>
    </source>
</evidence>
<dbReference type="PANTHER" id="PTHR42940:SF5">
    <property type="entry name" value="ALCOHOL DEHYDROGENASE 2"/>
    <property type="match status" value="1"/>
</dbReference>
<dbReference type="InterPro" id="IPR013149">
    <property type="entry name" value="ADH-like_C"/>
</dbReference>
<evidence type="ECO:0000256" key="1">
    <source>
        <dbReference type="ARBA" id="ARBA00001947"/>
    </source>
</evidence>
<dbReference type="STRING" id="1447883.A0A2B7YJD4"/>
<dbReference type="Pfam" id="PF00107">
    <property type="entry name" value="ADH_zinc_N"/>
    <property type="match status" value="1"/>
</dbReference>
<dbReference type="Pfam" id="PF08240">
    <property type="entry name" value="ADH_N"/>
    <property type="match status" value="1"/>
</dbReference>
<keyword evidence="6" id="KW-0520">NAD</keyword>
<dbReference type="GO" id="GO:0004022">
    <property type="term" value="F:alcohol dehydrogenase (NAD+) activity"/>
    <property type="evidence" value="ECO:0007669"/>
    <property type="project" value="TreeGrafter"/>
</dbReference>
<keyword evidence="4 7" id="KW-0862">Zinc</keyword>
<evidence type="ECO:0000259" key="8">
    <source>
        <dbReference type="SMART" id="SM00829"/>
    </source>
</evidence>
<name>A0A2B7YJD4_POLH7</name>
<dbReference type="CDD" id="cd08297">
    <property type="entry name" value="CAD3"/>
    <property type="match status" value="1"/>
</dbReference>